<dbReference type="Proteomes" id="UP000504637">
    <property type="component" value="Unplaced"/>
</dbReference>
<keyword evidence="2" id="KW-1185">Reference proteome</keyword>
<proteinExistence type="predicted"/>
<keyword evidence="1" id="KW-0812">Transmembrane</keyword>
<dbReference type="RefSeq" id="XP_033463342.1">
    <property type="nucleotide sequence ID" value="XM_033598902.1"/>
</dbReference>
<reference evidence="3" key="1">
    <citation type="submission" date="2020-01" db="EMBL/GenBank/DDBJ databases">
        <authorList>
            <consortium name="DOE Joint Genome Institute"/>
            <person name="Haridas S."/>
            <person name="Albert R."/>
            <person name="Binder M."/>
            <person name="Bloem J."/>
            <person name="Labutti K."/>
            <person name="Salamov A."/>
            <person name="Andreopoulos B."/>
            <person name="Baker S.E."/>
            <person name="Barry K."/>
            <person name="Bills G."/>
            <person name="Bluhm B.H."/>
            <person name="Cannon C."/>
            <person name="Castanera R."/>
            <person name="Culley D.E."/>
            <person name="Daum C."/>
            <person name="Ezra D."/>
            <person name="Gonzalez J.B."/>
            <person name="Henrissat B."/>
            <person name="Kuo A."/>
            <person name="Liang C."/>
            <person name="Lipzen A."/>
            <person name="Lutzoni F."/>
            <person name="Magnuson J."/>
            <person name="Mondo S."/>
            <person name="Nolan M."/>
            <person name="Ohm R."/>
            <person name="Pangilinan J."/>
            <person name="Park H.-J."/>
            <person name="Ramirez L."/>
            <person name="Alfaro M."/>
            <person name="Sun H."/>
            <person name="Tritt A."/>
            <person name="Yoshinaga Y."/>
            <person name="Zwiers L.-H."/>
            <person name="Turgeon B.G."/>
            <person name="Goodwin S.B."/>
            <person name="Spatafora J.W."/>
            <person name="Crous P.W."/>
            <person name="Grigoriev I.V."/>
        </authorList>
    </citation>
    <scope>NUCLEOTIDE SEQUENCE</scope>
    <source>
        <strain evidence="3">CBS 342.82</strain>
    </source>
</reference>
<dbReference type="GeneID" id="54356701"/>
<gene>
    <name evidence="3" type="ORF">K489DRAFT_111962</name>
</gene>
<organism evidence="3">
    <name type="scientific">Dissoconium aciculare CBS 342.82</name>
    <dbReference type="NCBI Taxonomy" id="1314786"/>
    <lineage>
        <taxon>Eukaryota</taxon>
        <taxon>Fungi</taxon>
        <taxon>Dikarya</taxon>
        <taxon>Ascomycota</taxon>
        <taxon>Pezizomycotina</taxon>
        <taxon>Dothideomycetes</taxon>
        <taxon>Dothideomycetidae</taxon>
        <taxon>Mycosphaerellales</taxon>
        <taxon>Dissoconiaceae</taxon>
        <taxon>Dissoconium</taxon>
    </lineage>
</organism>
<dbReference type="PROSITE" id="PS51257">
    <property type="entry name" value="PROKAR_LIPOPROTEIN"/>
    <property type="match status" value="1"/>
</dbReference>
<reference evidence="3" key="2">
    <citation type="submission" date="2020-04" db="EMBL/GenBank/DDBJ databases">
        <authorList>
            <consortium name="NCBI Genome Project"/>
        </authorList>
    </citation>
    <scope>NUCLEOTIDE SEQUENCE</scope>
    <source>
        <strain evidence="3">CBS 342.82</strain>
    </source>
</reference>
<accession>A0A6J3ME67</accession>
<feature type="transmembrane region" description="Helical" evidence="1">
    <location>
        <begin position="20"/>
        <end position="38"/>
    </location>
</feature>
<evidence type="ECO:0000313" key="2">
    <source>
        <dbReference type="Proteomes" id="UP000504637"/>
    </source>
</evidence>
<dbReference type="AlphaFoldDB" id="A0A6J3ME67"/>
<evidence type="ECO:0000256" key="1">
    <source>
        <dbReference type="SAM" id="Phobius"/>
    </source>
</evidence>
<sequence length="134" mass="14739">MTREMFLHLQHRCLITRSNFTIPLVFVFVLIYSCPALSSSLSRPIIAGTSVCEESSSMKNSCSGLRLTTTSLATSLAGTFELGRSARSGRSVDTFVLQEVLSQPRLQCEQGFDRPLTPSPRRWCIPDNGSEPGP</sequence>
<protein>
    <submittedName>
        <fullName evidence="3">Uncharacterized protein</fullName>
    </submittedName>
</protein>
<keyword evidence="1" id="KW-1133">Transmembrane helix</keyword>
<name>A0A6J3ME67_9PEZI</name>
<reference evidence="3" key="3">
    <citation type="submission" date="2025-08" db="UniProtKB">
        <authorList>
            <consortium name="RefSeq"/>
        </authorList>
    </citation>
    <scope>IDENTIFICATION</scope>
    <source>
        <strain evidence="3">CBS 342.82</strain>
    </source>
</reference>
<evidence type="ECO:0000313" key="3">
    <source>
        <dbReference type="RefSeq" id="XP_033463342.1"/>
    </source>
</evidence>
<keyword evidence="1" id="KW-0472">Membrane</keyword>